<dbReference type="RefSeq" id="XP_045275413.1">
    <property type="nucleotide sequence ID" value="XM_045418962.1"/>
</dbReference>
<dbReference type="GeneID" id="69025668"/>
<evidence type="ECO:0000313" key="2">
    <source>
        <dbReference type="Proteomes" id="UP000002039"/>
    </source>
</evidence>
<organism evidence="1 2">
    <name type="scientific">Ajellomyces dermatitidis (strain ER-3 / ATCC MYA-2586)</name>
    <name type="common">Blastomyces dermatitidis</name>
    <dbReference type="NCBI Taxonomy" id="559297"/>
    <lineage>
        <taxon>Eukaryota</taxon>
        <taxon>Fungi</taxon>
        <taxon>Dikarya</taxon>
        <taxon>Ascomycota</taxon>
        <taxon>Pezizomycotina</taxon>
        <taxon>Eurotiomycetes</taxon>
        <taxon>Eurotiomycetidae</taxon>
        <taxon>Onygenales</taxon>
        <taxon>Ajellomycetaceae</taxon>
        <taxon>Blastomyces</taxon>
    </lineage>
</organism>
<protein>
    <submittedName>
        <fullName evidence="1">Uncharacterized protein</fullName>
    </submittedName>
</protein>
<accession>A0ABP2EW49</accession>
<sequence length="152" mass="17029">MHISPSSSFTSSRITNTITLPLEGVKLPPWVVYFKSQYQILRMAPRKNIVSAQNRPSNFELKLAYKQGGPLTPDRLAKSYIIVIISYPEFKLVIFSAVYRPASGVSQACEQRHLKRNEKLGRGTGVDNAIRDDHKEGLTLGGSVVYGWHIGR</sequence>
<reference evidence="2" key="1">
    <citation type="journal article" date="2015" name="PLoS Genet.">
        <title>The dynamic genome and transcriptome of the human fungal pathogen Blastomyces and close relative Emmonsia.</title>
        <authorList>
            <person name="Munoz J.F."/>
            <person name="Gauthier G.M."/>
            <person name="Desjardins C.A."/>
            <person name="Gallo J.E."/>
            <person name="Holder J."/>
            <person name="Sullivan T.D."/>
            <person name="Marty A.J."/>
            <person name="Carmen J.C."/>
            <person name="Chen Z."/>
            <person name="Ding L."/>
            <person name="Gujja S."/>
            <person name="Magrini V."/>
            <person name="Misas E."/>
            <person name="Mitreva M."/>
            <person name="Priest M."/>
            <person name="Saif S."/>
            <person name="Whiston E.A."/>
            <person name="Young S."/>
            <person name="Zeng Q."/>
            <person name="Goldman W.E."/>
            <person name="Mardis E.R."/>
            <person name="Taylor J.W."/>
            <person name="McEwen J.G."/>
            <person name="Clay O.K."/>
            <person name="Klein B.S."/>
            <person name="Cuomo C.A."/>
        </authorList>
    </citation>
    <scope>NUCLEOTIDE SEQUENCE [LARGE SCALE GENOMIC DNA]</scope>
    <source>
        <strain evidence="2">ER-3 / ATCC MYA-2586</strain>
    </source>
</reference>
<dbReference type="Proteomes" id="UP000002039">
    <property type="component" value="Unassembled WGS sequence"/>
</dbReference>
<keyword evidence="2" id="KW-1185">Reference proteome</keyword>
<proteinExistence type="predicted"/>
<dbReference type="EMBL" id="EQ999975">
    <property type="protein sequence ID" value="EEQ88243.2"/>
    <property type="molecule type" value="Genomic_DNA"/>
</dbReference>
<evidence type="ECO:0000313" key="1">
    <source>
        <dbReference type="EMBL" id="EEQ88243.2"/>
    </source>
</evidence>
<gene>
    <name evidence="1" type="ORF">BDCG_03363</name>
</gene>
<name>A0ABP2EW49_AJEDR</name>